<dbReference type="InterPro" id="IPR011050">
    <property type="entry name" value="Pectin_lyase_fold/virulence"/>
</dbReference>
<dbReference type="SUPFAM" id="SSF51126">
    <property type="entry name" value="Pectin lyase-like"/>
    <property type="match status" value="1"/>
</dbReference>
<comment type="similarity">
    <text evidence="2 9">Belongs to the glycosyl hydrolase 28 family.</text>
</comment>
<gene>
    <name evidence="10" type="ORF">Adt_40821</name>
</gene>
<evidence type="ECO:0000256" key="3">
    <source>
        <dbReference type="ARBA" id="ARBA00022512"/>
    </source>
</evidence>
<keyword evidence="4" id="KW-0964">Secreted</keyword>
<evidence type="ECO:0000256" key="5">
    <source>
        <dbReference type="ARBA" id="ARBA00022801"/>
    </source>
</evidence>
<keyword evidence="7" id="KW-0961">Cell wall biogenesis/degradation</keyword>
<reference evidence="11" key="1">
    <citation type="submission" date="2024-07" db="EMBL/GenBank/DDBJ databases">
        <title>Two chromosome-level genome assemblies of Korean endemic species Abeliophyllum distichum and Forsythia ovata (Oleaceae).</title>
        <authorList>
            <person name="Jang H."/>
        </authorList>
    </citation>
    <scope>NUCLEOTIDE SEQUENCE [LARGE SCALE GENOMIC DNA]</scope>
</reference>
<dbReference type="Gene3D" id="2.160.20.10">
    <property type="entry name" value="Single-stranded right-handed beta-helix, Pectin lyase-like"/>
    <property type="match status" value="1"/>
</dbReference>
<dbReference type="GO" id="GO:0004553">
    <property type="term" value="F:hydrolase activity, hydrolyzing O-glycosyl compounds"/>
    <property type="evidence" value="ECO:0007669"/>
    <property type="project" value="UniProtKB-ARBA"/>
</dbReference>
<comment type="subcellular location">
    <subcellularLocation>
        <location evidence="1">Secreted</location>
        <location evidence="1">Cell wall</location>
    </subcellularLocation>
</comment>
<evidence type="ECO:0000256" key="9">
    <source>
        <dbReference type="RuleBase" id="RU361169"/>
    </source>
</evidence>
<keyword evidence="6 9" id="KW-0326">Glycosidase</keyword>
<evidence type="ECO:0000313" key="10">
    <source>
        <dbReference type="EMBL" id="KAL2464970.1"/>
    </source>
</evidence>
<evidence type="ECO:0000256" key="4">
    <source>
        <dbReference type="ARBA" id="ARBA00022525"/>
    </source>
</evidence>
<evidence type="ECO:0000256" key="2">
    <source>
        <dbReference type="ARBA" id="ARBA00008834"/>
    </source>
</evidence>
<keyword evidence="3" id="KW-0134">Cell wall</keyword>
<accession>A0ABD1PM33</accession>
<dbReference type="InterPro" id="IPR006626">
    <property type="entry name" value="PbH1"/>
</dbReference>
<proteinExistence type="inferred from homology"/>
<dbReference type="InterPro" id="IPR000743">
    <property type="entry name" value="Glyco_hydro_28"/>
</dbReference>
<dbReference type="Proteomes" id="UP001604336">
    <property type="component" value="Unassembled WGS sequence"/>
</dbReference>
<keyword evidence="5 9" id="KW-0378">Hydrolase</keyword>
<dbReference type="PROSITE" id="PS00502">
    <property type="entry name" value="POLYGALACTURONASE"/>
    <property type="match status" value="1"/>
</dbReference>
<evidence type="ECO:0000313" key="11">
    <source>
        <dbReference type="Proteomes" id="UP001604336"/>
    </source>
</evidence>
<dbReference type="Pfam" id="PF00295">
    <property type="entry name" value="Glyco_hydro_28"/>
    <property type="match status" value="1"/>
</dbReference>
<evidence type="ECO:0000256" key="6">
    <source>
        <dbReference type="ARBA" id="ARBA00023295"/>
    </source>
</evidence>
<evidence type="ECO:0000256" key="7">
    <source>
        <dbReference type="ARBA" id="ARBA00023316"/>
    </source>
</evidence>
<dbReference type="InterPro" id="IPR012334">
    <property type="entry name" value="Pectin_lyas_fold"/>
</dbReference>
<dbReference type="AlphaFoldDB" id="A0ABD1PM33"/>
<sequence>MFHFHLNNCDNVAMNHVSILAPEESPNTDGIYVGASNNMHLSNLNITTGDDCILLGPGSTNINISDVTCGPGHGISIGSLGKYPNEKNVAGITVKNTTLSKTNNGLRIKTWAPSPSSTVSDVTFQDIILNDVNNPIIIDQQYCPDNRYSQQGDSKVQIKTVKFVNIQGSSLSPIGVNVICSKSMPCQDIELSCLDITMQRQLHAPMSRENF</sequence>
<feature type="active site" evidence="8">
    <location>
        <position position="73"/>
    </location>
</feature>
<evidence type="ECO:0000256" key="1">
    <source>
        <dbReference type="ARBA" id="ARBA00004191"/>
    </source>
</evidence>
<name>A0ABD1PM33_9LAMI</name>
<comment type="caution">
    <text evidence="10">The sequence shown here is derived from an EMBL/GenBank/DDBJ whole genome shotgun (WGS) entry which is preliminary data.</text>
</comment>
<keyword evidence="11" id="KW-1185">Reference proteome</keyword>
<evidence type="ECO:0000256" key="8">
    <source>
        <dbReference type="PROSITE-ProRule" id="PRU10052"/>
    </source>
</evidence>
<dbReference type="GO" id="GO:0071555">
    <property type="term" value="P:cell wall organization"/>
    <property type="evidence" value="ECO:0007669"/>
    <property type="project" value="UniProtKB-KW"/>
</dbReference>
<dbReference type="PANTHER" id="PTHR31375">
    <property type="match status" value="1"/>
</dbReference>
<dbReference type="EMBL" id="JBFOLK010000013">
    <property type="protein sequence ID" value="KAL2464970.1"/>
    <property type="molecule type" value="Genomic_DNA"/>
</dbReference>
<organism evidence="10 11">
    <name type="scientific">Abeliophyllum distichum</name>
    <dbReference type="NCBI Taxonomy" id="126358"/>
    <lineage>
        <taxon>Eukaryota</taxon>
        <taxon>Viridiplantae</taxon>
        <taxon>Streptophyta</taxon>
        <taxon>Embryophyta</taxon>
        <taxon>Tracheophyta</taxon>
        <taxon>Spermatophyta</taxon>
        <taxon>Magnoliopsida</taxon>
        <taxon>eudicotyledons</taxon>
        <taxon>Gunneridae</taxon>
        <taxon>Pentapetalae</taxon>
        <taxon>asterids</taxon>
        <taxon>lamiids</taxon>
        <taxon>Lamiales</taxon>
        <taxon>Oleaceae</taxon>
        <taxon>Forsythieae</taxon>
        <taxon>Abeliophyllum</taxon>
    </lineage>
</organism>
<dbReference type="SMART" id="SM00710">
    <property type="entry name" value="PbH1"/>
    <property type="match status" value="5"/>
</dbReference>
<protein>
    <submittedName>
        <fullName evidence="10">Pectin lyase-like superfamily protein</fullName>
    </submittedName>
</protein>